<reference evidence="1 2" key="1">
    <citation type="submission" date="2010-02" db="EMBL/GenBank/DDBJ databases">
        <authorList>
            <person name="Weinstock G."/>
            <person name="Sodergren E."/>
            <person name="Clifton S."/>
            <person name="Fulton L."/>
            <person name="Fulton B."/>
            <person name="Courtney L."/>
            <person name="Fronick C."/>
            <person name="Harrison M."/>
            <person name="Strong C."/>
            <person name="Farmer C."/>
            <person name="Delahaunty K."/>
            <person name="Markovic C."/>
            <person name="Hall O."/>
            <person name="Minx P."/>
            <person name="Tomlinson C."/>
            <person name="Mitreva M."/>
            <person name="Nelson J."/>
            <person name="Hou S."/>
            <person name="Wollam A."/>
            <person name="Pepin K.H."/>
            <person name="Johnson M."/>
            <person name="Bhonagiri V."/>
            <person name="Zhang X."/>
            <person name="Suruliraj S."/>
            <person name="Warren W."/>
            <person name="Chinwalla A."/>
            <person name="Mardis E.R."/>
            <person name="Wilson R.K."/>
        </authorList>
    </citation>
    <scope>NUCLEOTIDE SEQUENCE [LARGE SCALE GENOMIC DNA]</scope>
    <source>
        <strain evidence="1 2">ATCC 23685</strain>
    </source>
</reference>
<dbReference type="HOGENOM" id="CLU_3079346_0_0_6"/>
<sequence>MTDKVTHITRWAADFLQFSAYAASMSGAPLARAGQRCLNTRLYQAEDNRSKQ</sequence>
<evidence type="ECO:0000313" key="2">
    <source>
        <dbReference type="Proteomes" id="UP000003692"/>
    </source>
</evidence>
<proteinExistence type="predicted"/>
<comment type="caution">
    <text evidence="1">The sequence shown here is derived from an EMBL/GenBank/DDBJ whole genome shotgun (WGS) entry which is preliminary data.</text>
</comment>
<name>D4F7I7_EDWTA</name>
<gene>
    <name evidence="1" type="ORF">EDWATA_02722</name>
</gene>
<protein>
    <submittedName>
        <fullName evidence="1">Tat pathway signal sequence domain protein</fullName>
    </submittedName>
</protein>
<dbReference type="EMBL" id="ADGK01000233">
    <property type="protein sequence ID" value="EFE22282.1"/>
    <property type="molecule type" value="Genomic_DNA"/>
</dbReference>
<accession>D4F7I7</accession>
<dbReference type="Proteomes" id="UP000003692">
    <property type="component" value="Unassembled WGS sequence"/>
</dbReference>
<organism evidence="1 2">
    <name type="scientific">Edwardsiella tarda ATCC 23685</name>
    <dbReference type="NCBI Taxonomy" id="500638"/>
    <lineage>
        <taxon>Bacteria</taxon>
        <taxon>Pseudomonadati</taxon>
        <taxon>Pseudomonadota</taxon>
        <taxon>Gammaproteobacteria</taxon>
        <taxon>Enterobacterales</taxon>
        <taxon>Hafniaceae</taxon>
        <taxon>Edwardsiella</taxon>
    </lineage>
</organism>
<evidence type="ECO:0000313" key="1">
    <source>
        <dbReference type="EMBL" id="EFE22282.1"/>
    </source>
</evidence>
<dbReference type="AlphaFoldDB" id="D4F7I7"/>